<reference evidence="1 2" key="1">
    <citation type="submission" date="2018-08" db="EMBL/GenBank/DDBJ databases">
        <title>Draft genome of the lignicolous fungus Coniochaeta pulveracea.</title>
        <authorList>
            <person name="Borstlap C.J."/>
            <person name="De Witt R.N."/>
            <person name="Botha A."/>
            <person name="Volschenk H."/>
        </authorList>
    </citation>
    <scope>NUCLEOTIDE SEQUENCE [LARGE SCALE GENOMIC DNA]</scope>
    <source>
        <strain evidence="1 2">CAB683</strain>
    </source>
</reference>
<gene>
    <name evidence="1" type="ORF">DL546_009927</name>
</gene>
<protein>
    <submittedName>
        <fullName evidence="1">Uncharacterized protein</fullName>
    </submittedName>
</protein>
<comment type="caution">
    <text evidence="1">The sequence shown here is derived from an EMBL/GenBank/DDBJ whole genome shotgun (WGS) entry which is preliminary data.</text>
</comment>
<name>A0A420Y1I8_9PEZI</name>
<dbReference type="EMBL" id="QVQW01000070">
    <property type="protein sequence ID" value="RKU41629.1"/>
    <property type="molecule type" value="Genomic_DNA"/>
</dbReference>
<dbReference type="Proteomes" id="UP000275385">
    <property type="component" value="Unassembled WGS sequence"/>
</dbReference>
<dbReference type="AlphaFoldDB" id="A0A420Y1I8"/>
<organism evidence="1 2">
    <name type="scientific">Coniochaeta pulveracea</name>
    <dbReference type="NCBI Taxonomy" id="177199"/>
    <lineage>
        <taxon>Eukaryota</taxon>
        <taxon>Fungi</taxon>
        <taxon>Dikarya</taxon>
        <taxon>Ascomycota</taxon>
        <taxon>Pezizomycotina</taxon>
        <taxon>Sordariomycetes</taxon>
        <taxon>Sordariomycetidae</taxon>
        <taxon>Coniochaetales</taxon>
        <taxon>Coniochaetaceae</taxon>
        <taxon>Coniochaeta</taxon>
    </lineage>
</organism>
<keyword evidence="2" id="KW-1185">Reference proteome</keyword>
<evidence type="ECO:0000313" key="2">
    <source>
        <dbReference type="Proteomes" id="UP000275385"/>
    </source>
</evidence>
<accession>A0A420Y1I8</accession>
<evidence type="ECO:0000313" key="1">
    <source>
        <dbReference type="EMBL" id="RKU41629.1"/>
    </source>
</evidence>
<proteinExistence type="predicted"/>
<dbReference type="OrthoDB" id="4327458at2759"/>
<sequence>MPPKEPHLAKSLLSYPVYTDWYANLPARPEPYPPVEVTGEIVVKDNKTQQDQIKYVYKIFLGERFCREEGCASTTVYKRTTHLTQHYRRKHDGAGNIPEGKQTIGHPPNDLDIQAALEFYTTWRSAFLDNGQPANYVQDDIAFVLDQGGSKRGMTTFHRWVDITVLTHCCREDV</sequence>